<evidence type="ECO:0000256" key="10">
    <source>
        <dbReference type="RuleBase" id="RU004395"/>
    </source>
</evidence>
<feature type="binding site" evidence="9">
    <location>
        <position position="8"/>
    </location>
    <ligand>
        <name>a divalent metal cation</name>
        <dbReference type="ChEBI" id="CHEBI:60240"/>
    </ligand>
</feature>
<dbReference type="NCBIfam" id="TIGR00151">
    <property type="entry name" value="ispF"/>
    <property type="match status" value="1"/>
</dbReference>
<keyword evidence="8 9" id="KW-0456">Lyase</keyword>
<feature type="binding site" evidence="9">
    <location>
        <begin position="60"/>
        <end position="62"/>
    </location>
    <ligand>
        <name>4-CDP-2-C-methyl-D-erythritol 2-phosphate</name>
        <dbReference type="ChEBI" id="CHEBI:57919"/>
    </ligand>
</feature>
<dbReference type="EMBL" id="CP136864">
    <property type="protein sequence ID" value="WOJ94595.1"/>
    <property type="molecule type" value="Genomic_DNA"/>
</dbReference>
<evidence type="ECO:0000256" key="9">
    <source>
        <dbReference type="HAMAP-Rule" id="MF_00107"/>
    </source>
</evidence>
<dbReference type="InterPro" id="IPR020555">
    <property type="entry name" value="MECDP_synthase_CS"/>
</dbReference>
<reference evidence="12 13" key="1">
    <citation type="submission" date="2023-10" db="EMBL/GenBank/DDBJ databases">
        <title>Two novel species belonging to the OM43/NOR5 clade.</title>
        <authorList>
            <person name="Park M."/>
        </authorList>
    </citation>
    <scope>NUCLEOTIDE SEQUENCE [LARGE SCALE GENOMIC DNA]</scope>
    <source>
        <strain evidence="12 13">IMCC43200</strain>
    </source>
</reference>
<accession>A0ABZ0I5Z0</accession>
<feature type="binding site" evidence="9">
    <location>
        <position position="146"/>
    </location>
    <ligand>
        <name>4-CDP-2-C-methyl-D-erythritol 2-phosphate</name>
        <dbReference type="ChEBI" id="CHEBI:57919"/>
    </ligand>
</feature>
<evidence type="ECO:0000256" key="2">
    <source>
        <dbReference type="ARBA" id="ARBA00004709"/>
    </source>
</evidence>
<evidence type="ECO:0000256" key="7">
    <source>
        <dbReference type="ARBA" id="ARBA00023229"/>
    </source>
</evidence>
<dbReference type="InterPro" id="IPR036571">
    <property type="entry name" value="MECDP_synthase_sf"/>
</dbReference>
<keyword evidence="7 9" id="KW-0414">Isoprene biosynthesis</keyword>
<dbReference type="EC" id="4.6.1.12" evidence="5 9"/>
<dbReference type="Pfam" id="PF02542">
    <property type="entry name" value="YgbB"/>
    <property type="match status" value="1"/>
</dbReference>
<comment type="caution">
    <text evidence="9">Lacks conserved residue(s) required for the propagation of feature annotation.</text>
</comment>
<dbReference type="PANTHER" id="PTHR43181">
    <property type="entry name" value="2-C-METHYL-D-ERYTHRITOL 2,4-CYCLODIPHOSPHATE SYNTHASE, CHLOROPLASTIC"/>
    <property type="match status" value="1"/>
</dbReference>
<feature type="site" description="Transition state stabilizer" evidence="9">
    <location>
        <position position="38"/>
    </location>
</feature>
<feature type="binding site" evidence="9">
    <location>
        <begin position="8"/>
        <end position="10"/>
    </location>
    <ligand>
        <name>4-CDP-2-C-methyl-D-erythritol 2-phosphate</name>
        <dbReference type="ChEBI" id="CHEBI:57919"/>
    </ligand>
</feature>
<evidence type="ECO:0000256" key="3">
    <source>
        <dbReference type="ARBA" id="ARBA00008480"/>
    </source>
</evidence>
<feature type="site" description="Transition state stabilizer" evidence="9">
    <location>
        <position position="137"/>
    </location>
</feature>
<feature type="binding site" evidence="9">
    <location>
        <begin position="38"/>
        <end position="39"/>
    </location>
    <ligand>
        <name>4-CDP-2-C-methyl-D-erythritol 2-phosphate</name>
        <dbReference type="ChEBI" id="CHEBI:57919"/>
    </ligand>
</feature>
<feature type="domain" description="2-C-methyl-D-erythritol 2,4-cyclodiphosphate synthase" evidence="11">
    <location>
        <begin position="1"/>
        <end position="158"/>
    </location>
</feature>
<feature type="binding site" evidence="9">
    <location>
        <position position="46"/>
    </location>
    <ligand>
        <name>a divalent metal cation</name>
        <dbReference type="ChEBI" id="CHEBI:60240"/>
    </ligand>
</feature>
<dbReference type="PANTHER" id="PTHR43181:SF1">
    <property type="entry name" value="2-C-METHYL-D-ERYTHRITOL 2,4-CYCLODIPHOSPHATE SYNTHASE, CHLOROPLASTIC"/>
    <property type="match status" value="1"/>
</dbReference>
<organism evidence="12 13">
    <name type="scientific">Congregibacter variabilis</name>
    <dbReference type="NCBI Taxonomy" id="3081200"/>
    <lineage>
        <taxon>Bacteria</taxon>
        <taxon>Pseudomonadati</taxon>
        <taxon>Pseudomonadota</taxon>
        <taxon>Gammaproteobacteria</taxon>
        <taxon>Cellvibrionales</taxon>
        <taxon>Halieaceae</taxon>
        <taxon>Congregibacter</taxon>
    </lineage>
</organism>
<evidence type="ECO:0000313" key="13">
    <source>
        <dbReference type="Proteomes" id="UP001626537"/>
    </source>
</evidence>
<keyword evidence="13" id="KW-1185">Reference proteome</keyword>
<dbReference type="Proteomes" id="UP001626537">
    <property type="component" value="Chromosome"/>
</dbReference>
<sequence>MRIGHGFDVHAFAESGQGPGAVVLGGVSIPHDRSLLAHSDGDVVLHALCDALLGAIAAGDIGKHFPDTDQANAGIDSRELLRRCADLIKEHEYVLGNADITIVAQAPRMAQHVIAMRKNIAADLFADLDQVSVKATTTEKLGYVGREEGIAVHAVVLLSRS</sequence>
<evidence type="ECO:0000313" key="12">
    <source>
        <dbReference type="EMBL" id="WOJ94595.1"/>
    </source>
</evidence>
<evidence type="ECO:0000259" key="11">
    <source>
        <dbReference type="Pfam" id="PF02542"/>
    </source>
</evidence>
<dbReference type="Gene3D" id="3.30.1330.50">
    <property type="entry name" value="2-C-methyl-D-erythritol 2,4-cyclodiphosphate synthase"/>
    <property type="match status" value="1"/>
</dbReference>
<evidence type="ECO:0000256" key="6">
    <source>
        <dbReference type="ARBA" id="ARBA00022723"/>
    </source>
</evidence>
<feature type="binding site" evidence="9">
    <location>
        <begin position="136"/>
        <end position="139"/>
    </location>
    <ligand>
        <name>4-CDP-2-C-methyl-D-erythritol 2-phosphate</name>
        <dbReference type="ChEBI" id="CHEBI:57919"/>
    </ligand>
</feature>
<feature type="binding site" evidence="9">
    <location>
        <begin position="65"/>
        <end position="69"/>
    </location>
    <ligand>
        <name>4-CDP-2-C-methyl-D-erythritol 2-phosphate</name>
        <dbReference type="ChEBI" id="CHEBI:57919"/>
    </ligand>
</feature>
<comment type="similarity">
    <text evidence="3 9 10">Belongs to the IspF family.</text>
</comment>
<feature type="binding site" evidence="9">
    <location>
        <begin position="104"/>
        <end position="110"/>
    </location>
    <ligand>
        <name>4-CDP-2-C-methyl-D-erythritol 2-phosphate</name>
        <dbReference type="ChEBI" id="CHEBI:57919"/>
    </ligand>
</feature>
<keyword evidence="6 9" id="KW-0479">Metal-binding</keyword>
<dbReference type="InterPro" id="IPR003526">
    <property type="entry name" value="MECDP_synthase"/>
</dbReference>
<dbReference type="PROSITE" id="PS01350">
    <property type="entry name" value="ISPF"/>
    <property type="match status" value="1"/>
</dbReference>
<comment type="cofactor">
    <cofactor evidence="9">
        <name>a divalent metal cation</name>
        <dbReference type="ChEBI" id="CHEBI:60240"/>
    </cofactor>
    <text evidence="9">Binds 1 divalent metal cation per subunit.</text>
</comment>
<protein>
    <recommendedName>
        <fullName evidence="5 9">2-C-methyl-D-erythritol 2,4-cyclodiphosphate synthase</fullName>
        <shortName evidence="9">MECDP-synthase</shortName>
        <shortName evidence="9">MECPP-synthase</shortName>
        <shortName evidence="9">MECPS</shortName>
        <ecNumber evidence="5 9">4.6.1.12</ecNumber>
    </recommendedName>
</protein>
<gene>
    <name evidence="9 12" type="primary">ispF</name>
    <name evidence="12" type="ORF">R0135_05375</name>
</gene>
<name>A0ABZ0I5Z0_9GAMM</name>
<proteinExistence type="inferred from homology"/>
<dbReference type="RefSeq" id="WP_407349231.1">
    <property type="nucleotide sequence ID" value="NZ_CP136864.1"/>
</dbReference>
<evidence type="ECO:0000256" key="1">
    <source>
        <dbReference type="ARBA" id="ARBA00000200"/>
    </source>
</evidence>
<comment type="subunit">
    <text evidence="4 9">Homotrimer.</text>
</comment>
<dbReference type="GO" id="GO:0008685">
    <property type="term" value="F:2-C-methyl-D-erythritol 2,4-cyclodiphosphate synthase activity"/>
    <property type="evidence" value="ECO:0007669"/>
    <property type="project" value="UniProtKB-EC"/>
</dbReference>
<evidence type="ECO:0000256" key="4">
    <source>
        <dbReference type="ARBA" id="ARBA00011233"/>
    </source>
</evidence>
<dbReference type="CDD" id="cd00554">
    <property type="entry name" value="MECDP_synthase"/>
    <property type="match status" value="1"/>
</dbReference>
<dbReference type="HAMAP" id="MF_00107">
    <property type="entry name" value="IspF"/>
    <property type="match status" value="1"/>
</dbReference>
<comment type="catalytic activity">
    <reaction evidence="1 9 10">
        <text>4-CDP-2-C-methyl-D-erythritol 2-phosphate = 2-C-methyl-D-erythritol 2,4-cyclic diphosphate + CMP</text>
        <dbReference type="Rhea" id="RHEA:23864"/>
        <dbReference type="ChEBI" id="CHEBI:57919"/>
        <dbReference type="ChEBI" id="CHEBI:58483"/>
        <dbReference type="ChEBI" id="CHEBI:60377"/>
        <dbReference type="EC" id="4.6.1.12"/>
    </reaction>
</comment>
<dbReference type="SUPFAM" id="SSF69765">
    <property type="entry name" value="IpsF-like"/>
    <property type="match status" value="1"/>
</dbReference>
<comment type="function">
    <text evidence="9">Involved in the biosynthesis of isopentenyl diphosphate (IPP) and dimethylallyl diphosphate (DMAPP), two major building blocks of isoprenoid compounds. Catalyzes the conversion of 4-diphosphocytidyl-2-C-methyl-D-erythritol 2-phosphate (CDP-ME2P) to 2-C-methyl-D-erythritol 2,4-cyclodiphosphate (ME-CPP) with a corresponding release of cytidine 5-monophosphate (CMP).</text>
</comment>
<evidence type="ECO:0000256" key="8">
    <source>
        <dbReference type="ARBA" id="ARBA00023239"/>
    </source>
</evidence>
<evidence type="ECO:0000256" key="5">
    <source>
        <dbReference type="ARBA" id="ARBA00012579"/>
    </source>
</evidence>
<comment type="pathway">
    <text evidence="2 9">Isoprenoid biosynthesis; isopentenyl diphosphate biosynthesis via DXP pathway; isopentenyl diphosphate from 1-deoxy-D-xylulose 5-phosphate: step 4/6.</text>
</comment>
<feature type="binding site" evidence="9">
    <location>
        <position position="10"/>
    </location>
    <ligand>
        <name>a divalent metal cation</name>
        <dbReference type="ChEBI" id="CHEBI:60240"/>
    </ligand>
</feature>